<protein>
    <submittedName>
        <fullName evidence="1">Uncharacterized protein</fullName>
    </submittedName>
</protein>
<dbReference type="EMBL" id="JAAHFQ010001215">
    <property type="protein sequence ID" value="NER32385.1"/>
    <property type="molecule type" value="Genomic_DNA"/>
</dbReference>
<dbReference type="AlphaFoldDB" id="A0A6B3NN85"/>
<organism evidence="1">
    <name type="scientific">Symploca sp. SIO1C4</name>
    <dbReference type="NCBI Taxonomy" id="2607765"/>
    <lineage>
        <taxon>Bacteria</taxon>
        <taxon>Bacillati</taxon>
        <taxon>Cyanobacteriota</taxon>
        <taxon>Cyanophyceae</taxon>
        <taxon>Coleofasciculales</taxon>
        <taxon>Coleofasciculaceae</taxon>
        <taxon>Symploca</taxon>
    </lineage>
</organism>
<accession>A0A6B3NN85</accession>
<comment type="caution">
    <text evidence="1">The sequence shown here is derived from an EMBL/GenBank/DDBJ whole genome shotgun (WGS) entry which is preliminary data.</text>
</comment>
<evidence type="ECO:0000313" key="1">
    <source>
        <dbReference type="EMBL" id="NER32385.1"/>
    </source>
</evidence>
<proteinExistence type="predicted"/>
<gene>
    <name evidence="1" type="ORF">F6J89_33520</name>
</gene>
<sequence>MVNRQKVDYNAIQERHPQLFVNLDEVPQDVSPTLKSNVKTSFHVCDVHPLTVDNRKSRKASVNRQSKE</sequence>
<name>A0A6B3NN85_9CYAN</name>
<reference evidence="1" key="1">
    <citation type="submission" date="2019-11" db="EMBL/GenBank/DDBJ databases">
        <title>Genomic insights into an expanded diversity of filamentous marine cyanobacteria reveals the extraordinary biosynthetic potential of Moorea and Okeania.</title>
        <authorList>
            <person name="Ferreira Leao T."/>
            <person name="Wang M."/>
            <person name="Moss N."/>
            <person name="Da Silva R."/>
            <person name="Sanders J."/>
            <person name="Nurk S."/>
            <person name="Gurevich A."/>
            <person name="Humphrey G."/>
            <person name="Reher R."/>
            <person name="Zhu Q."/>
            <person name="Belda-Ferre P."/>
            <person name="Glukhov E."/>
            <person name="Rex R."/>
            <person name="Dorrestein P.C."/>
            <person name="Knight R."/>
            <person name="Pevzner P."/>
            <person name="Gerwick W.H."/>
            <person name="Gerwick L."/>
        </authorList>
    </citation>
    <scope>NUCLEOTIDE SEQUENCE</scope>
    <source>
        <strain evidence="1">SIO1C4</strain>
    </source>
</reference>